<dbReference type="STRING" id="1802505.A3D01_00640"/>
<evidence type="ECO:0000313" key="1">
    <source>
        <dbReference type="EMBL" id="OGM33282.1"/>
    </source>
</evidence>
<dbReference type="EMBL" id="MGGR01000020">
    <property type="protein sequence ID" value="OGM33282.1"/>
    <property type="molecule type" value="Genomic_DNA"/>
</dbReference>
<dbReference type="Proteomes" id="UP000177169">
    <property type="component" value="Unassembled WGS sequence"/>
</dbReference>
<accession>A0A1F7Z153</accession>
<proteinExistence type="predicted"/>
<name>A0A1F7Z153_9BACT</name>
<reference evidence="1 2" key="1">
    <citation type="journal article" date="2016" name="Nat. Commun.">
        <title>Thousands of microbial genomes shed light on interconnected biogeochemical processes in an aquifer system.</title>
        <authorList>
            <person name="Anantharaman K."/>
            <person name="Brown C.T."/>
            <person name="Hug L.A."/>
            <person name="Sharon I."/>
            <person name="Castelle C.J."/>
            <person name="Probst A.J."/>
            <person name="Thomas B.C."/>
            <person name="Singh A."/>
            <person name="Wilkins M.J."/>
            <person name="Karaoz U."/>
            <person name="Brodie E.L."/>
            <person name="Williams K.H."/>
            <person name="Hubbard S.S."/>
            <person name="Banfield J.F."/>
        </authorList>
    </citation>
    <scope>NUCLEOTIDE SEQUENCE [LARGE SCALE GENOMIC DNA]</scope>
</reference>
<evidence type="ECO:0000313" key="2">
    <source>
        <dbReference type="Proteomes" id="UP000177169"/>
    </source>
</evidence>
<comment type="caution">
    <text evidence="1">The sequence shown here is derived from an EMBL/GenBank/DDBJ whole genome shotgun (WGS) entry which is preliminary data.</text>
</comment>
<sequence length="82" mass="9329">MAITQKTDICFQCGKERITTKTYKEYVNGSLVTTTQSVCSDSACQKRTEDLIKKDKARRDEAAMNRYQFGNRKSVKGQIPKS</sequence>
<gene>
    <name evidence="1" type="ORF">A3D01_00640</name>
</gene>
<dbReference type="AlphaFoldDB" id="A0A1F7Z153"/>
<organism evidence="1 2">
    <name type="scientific">Candidatus Woesebacteria bacterium RIFCSPHIGHO2_02_FULL_39_13</name>
    <dbReference type="NCBI Taxonomy" id="1802505"/>
    <lineage>
        <taxon>Bacteria</taxon>
        <taxon>Candidatus Woeseibacteriota</taxon>
    </lineage>
</organism>
<protein>
    <submittedName>
        <fullName evidence="1">Uncharacterized protein</fullName>
    </submittedName>
</protein>